<keyword evidence="4" id="KW-1185">Reference proteome</keyword>
<dbReference type="GO" id="GO:0009451">
    <property type="term" value="P:RNA modification"/>
    <property type="evidence" value="ECO:0007669"/>
    <property type="project" value="InterPro"/>
</dbReference>
<dbReference type="AlphaFoldDB" id="A0AAQ3KB10"/>
<dbReference type="Gene3D" id="1.25.40.10">
    <property type="entry name" value="Tetratricopeptide repeat domain"/>
    <property type="match status" value="1"/>
</dbReference>
<sequence>MISERDVISWNSVITALAQGVRWDEALQLFEEMEDKNARPNDVTMVNVASIYGNKGDLELAKQIHSYIMQNDIRQSLILDNALLGMYVKCGSLEEAELLFDSITKYQGAWCLSEEYFFPNYI</sequence>
<evidence type="ECO:0000313" key="3">
    <source>
        <dbReference type="EMBL" id="WOL05334.1"/>
    </source>
</evidence>
<organism evidence="3 4">
    <name type="scientific">Canna indica</name>
    <name type="common">Indian-shot</name>
    <dbReference type="NCBI Taxonomy" id="4628"/>
    <lineage>
        <taxon>Eukaryota</taxon>
        <taxon>Viridiplantae</taxon>
        <taxon>Streptophyta</taxon>
        <taxon>Embryophyta</taxon>
        <taxon>Tracheophyta</taxon>
        <taxon>Spermatophyta</taxon>
        <taxon>Magnoliopsida</taxon>
        <taxon>Liliopsida</taxon>
        <taxon>Zingiberales</taxon>
        <taxon>Cannaceae</taxon>
        <taxon>Canna</taxon>
    </lineage>
</organism>
<dbReference type="InterPro" id="IPR046960">
    <property type="entry name" value="PPR_At4g14850-like_plant"/>
</dbReference>
<proteinExistence type="predicted"/>
<dbReference type="Proteomes" id="UP001327560">
    <property type="component" value="Chromosome 4"/>
</dbReference>
<reference evidence="3 4" key="1">
    <citation type="submission" date="2023-10" db="EMBL/GenBank/DDBJ databases">
        <title>Chromosome-scale genome assembly provides insights into flower coloration mechanisms of Canna indica.</title>
        <authorList>
            <person name="Li C."/>
        </authorList>
    </citation>
    <scope>NUCLEOTIDE SEQUENCE [LARGE SCALE GENOMIC DNA]</scope>
    <source>
        <tissue evidence="3">Flower</tissue>
    </source>
</reference>
<dbReference type="PROSITE" id="PS51375">
    <property type="entry name" value="PPR"/>
    <property type="match status" value="1"/>
</dbReference>
<dbReference type="NCBIfam" id="TIGR00756">
    <property type="entry name" value="PPR"/>
    <property type="match status" value="1"/>
</dbReference>
<evidence type="ECO:0000313" key="4">
    <source>
        <dbReference type="Proteomes" id="UP001327560"/>
    </source>
</evidence>
<dbReference type="InterPro" id="IPR011990">
    <property type="entry name" value="TPR-like_helical_dom_sf"/>
</dbReference>
<keyword evidence="1" id="KW-0677">Repeat</keyword>
<name>A0AAQ3KB10_9LILI</name>
<evidence type="ECO:0000256" key="1">
    <source>
        <dbReference type="ARBA" id="ARBA00022737"/>
    </source>
</evidence>
<dbReference type="EMBL" id="CP136893">
    <property type="protein sequence ID" value="WOL05334.1"/>
    <property type="molecule type" value="Genomic_DNA"/>
</dbReference>
<evidence type="ECO:0000256" key="2">
    <source>
        <dbReference type="PROSITE-ProRule" id="PRU00708"/>
    </source>
</evidence>
<dbReference type="InterPro" id="IPR002885">
    <property type="entry name" value="PPR_rpt"/>
</dbReference>
<dbReference type="Pfam" id="PF01535">
    <property type="entry name" value="PPR"/>
    <property type="match status" value="1"/>
</dbReference>
<accession>A0AAQ3KB10</accession>
<dbReference type="Pfam" id="PF13041">
    <property type="entry name" value="PPR_2"/>
    <property type="match status" value="1"/>
</dbReference>
<feature type="repeat" description="PPR" evidence="2">
    <location>
        <begin position="6"/>
        <end position="40"/>
    </location>
</feature>
<dbReference type="GO" id="GO:0003723">
    <property type="term" value="F:RNA binding"/>
    <property type="evidence" value="ECO:0007669"/>
    <property type="project" value="InterPro"/>
</dbReference>
<protein>
    <submittedName>
        <fullName evidence="3">Pentatricopeptide repeat-containing protein</fullName>
    </submittedName>
</protein>
<dbReference type="PANTHER" id="PTHR47926">
    <property type="entry name" value="PENTATRICOPEPTIDE REPEAT-CONTAINING PROTEIN"/>
    <property type="match status" value="1"/>
</dbReference>
<gene>
    <name evidence="3" type="ORF">Cni_G14062</name>
</gene>